<accession>A0ABR3QE13</accession>
<feature type="compositionally biased region" description="Low complexity" evidence="1">
    <location>
        <begin position="387"/>
        <end position="397"/>
    </location>
</feature>
<dbReference type="RefSeq" id="XP_069212900.1">
    <property type="nucleotide sequence ID" value="XM_069349356.1"/>
</dbReference>
<sequence>MPPKPAAEAADDAVLPLQEWLKLLQSHGVPMRTAMVLASKVYACAMVPTDGRYTSHNTKAKLGALGANGAELATALPDKDARKIVLGALKGIGSGKAYTAKRKRDDDLLHGLDPRPEPVPASFDFHEILDPERLLDVSVTVNRAPVKTAWAYAVARRRGFDAQEALSIAHVYVHIGSLKHALALGNVLNAQEAREAEDEIRELPGEENYRRDERQDWRKKRRGELEPVVSVSSGQPWVGLMRQKIPVIERPDGTWRAIQKGVPVEPSVAFLYITRALKDHTGAVLGAMRLVAESYEPDELDVVALHLYSEFKPDVVEWGQRGSVSVAGILEQVKAPVVAVGEGAGSEESTGAAGDAGDAGDAPETKATSNSNSPLSPAPESPPKPPAAAATTAAPPAQTLEEYEAMLDAEDGFDDALLALP</sequence>
<keyword evidence="3" id="KW-1185">Reference proteome</keyword>
<evidence type="ECO:0000256" key="1">
    <source>
        <dbReference type="SAM" id="MobiDB-lite"/>
    </source>
</evidence>
<protein>
    <submittedName>
        <fullName evidence="2">Uncharacterized protein</fullName>
    </submittedName>
</protein>
<feature type="compositionally biased region" description="Low complexity" evidence="1">
    <location>
        <begin position="342"/>
        <end position="375"/>
    </location>
</feature>
<reference evidence="2 3" key="1">
    <citation type="submission" date="2023-08" db="EMBL/GenBank/DDBJ databases">
        <title>Annotated Genome Sequence of Vanrija albida AlHP1.</title>
        <authorList>
            <person name="Herzog R."/>
        </authorList>
    </citation>
    <scope>NUCLEOTIDE SEQUENCE [LARGE SCALE GENOMIC DNA]</scope>
    <source>
        <strain evidence="2 3">AlHP1</strain>
    </source>
</reference>
<evidence type="ECO:0000313" key="3">
    <source>
        <dbReference type="Proteomes" id="UP001565368"/>
    </source>
</evidence>
<name>A0ABR3QE13_9TREE</name>
<feature type="region of interest" description="Disordered" evidence="1">
    <location>
        <begin position="342"/>
        <end position="400"/>
    </location>
</feature>
<organism evidence="2 3">
    <name type="scientific">Vanrija albida</name>
    <dbReference type="NCBI Taxonomy" id="181172"/>
    <lineage>
        <taxon>Eukaryota</taxon>
        <taxon>Fungi</taxon>
        <taxon>Dikarya</taxon>
        <taxon>Basidiomycota</taxon>
        <taxon>Agaricomycotina</taxon>
        <taxon>Tremellomycetes</taxon>
        <taxon>Trichosporonales</taxon>
        <taxon>Trichosporonaceae</taxon>
        <taxon>Vanrija</taxon>
    </lineage>
</organism>
<dbReference type="Proteomes" id="UP001565368">
    <property type="component" value="Unassembled WGS sequence"/>
</dbReference>
<comment type="caution">
    <text evidence="2">The sequence shown here is derived from an EMBL/GenBank/DDBJ whole genome shotgun (WGS) entry which is preliminary data.</text>
</comment>
<dbReference type="EMBL" id="JBBXJM010000001">
    <property type="protein sequence ID" value="KAL1412956.1"/>
    <property type="molecule type" value="Genomic_DNA"/>
</dbReference>
<evidence type="ECO:0000313" key="2">
    <source>
        <dbReference type="EMBL" id="KAL1412956.1"/>
    </source>
</evidence>
<dbReference type="GeneID" id="95981748"/>
<feature type="compositionally biased region" description="Pro residues" evidence="1">
    <location>
        <begin position="376"/>
        <end position="386"/>
    </location>
</feature>
<proteinExistence type="predicted"/>
<gene>
    <name evidence="2" type="ORF">Q8F55_000705</name>
</gene>